<feature type="domain" description="Methyltransferase small N-terminal" evidence="8">
    <location>
        <begin position="6"/>
        <end position="167"/>
    </location>
</feature>
<dbReference type="InterPro" id="IPR046977">
    <property type="entry name" value="RsmC/RlmG"/>
</dbReference>
<accession>A0ABT0KRZ5</accession>
<evidence type="ECO:0000256" key="3">
    <source>
        <dbReference type="ARBA" id="ARBA00022603"/>
    </source>
</evidence>
<dbReference type="PANTHER" id="PTHR47816:SF4">
    <property type="entry name" value="RIBOSOMAL RNA SMALL SUBUNIT METHYLTRANSFERASE C"/>
    <property type="match status" value="1"/>
</dbReference>
<keyword evidence="5 6" id="KW-0949">S-adenosyl-L-methionine</keyword>
<name>A0ABT0KRZ5_9GAMM</name>
<comment type="subcellular location">
    <subcellularLocation>
        <location evidence="6">Cytoplasm</location>
    </subcellularLocation>
</comment>
<dbReference type="GO" id="GO:0032259">
    <property type="term" value="P:methylation"/>
    <property type="evidence" value="ECO:0007669"/>
    <property type="project" value="UniProtKB-KW"/>
</dbReference>
<keyword evidence="1 6" id="KW-0963">Cytoplasm</keyword>
<evidence type="ECO:0000313" key="9">
    <source>
        <dbReference type="EMBL" id="MCL1046630.1"/>
    </source>
</evidence>
<dbReference type="PROSITE" id="PS00092">
    <property type="entry name" value="N6_MTASE"/>
    <property type="match status" value="1"/>
</dbReference>
<comment type="subunit">
    <text evidence="6">Monomer.</text>
</comment>
<keyword evidence="3 6" id="KW-0489">Methyltransferase</keyword>
<dbReference type="PANTHER" id="PTHR47816">
    <property type="entry name" value="RIBOSOMAL RNA SMALL SUBUNIT METHYLTRANSFERASE C"/>
    <property type="match status" value="1"/>
</dbReference>
<reference evidence="9 10" key="1">
    <citation type="submission" date="2022-01" db="EMBL/GenBank/DDBJ databases">
        <title>Whole genome-based taxonomy of the Shewanellaceae.</title>
        <authorList>
            <person name="Martin-Rodriguez A.J."/>
        </authorList>
    </citation>
    <scope>NUCLEOTIDE SEQUENCE [LARGE SCALE GENOMIC DNA]</scope>
    <source>
        <strain evidence="9 10">DSM 24955</strain>
    </source>
</reference>
<dbReference type="InterPro" id="IPR013675">
    <property type="entry name" value="Mtase_sm_N"/>
</dbReference>
<dbReference type="EC" id="2.1.1.172" evidence="6"/>
<comment type="catalytic activity">
    <reaction evidence="6">
        <text>guanosine(1207) in 16S rRNA + S-adenosyl-L-methionine = N(2)-methylguanosine(1207) in 16S rRNA + S-adenosyl-L-homocysteine + H(+)</text>
        <dbReference type="Rhea" id="RHEA:42736"/>
        <dbReference type="Rhea" id="RHEA-COMP:10213"/>
        <dbReference type="Rhea" id="RHEA-COMP:10214"/>
        <dbReference type="ChEBI" id="CHEBI:15378"/>
        <dbReference type="ChEBI" id="CHEBI:57856"/>
        <dbReference type="ChEBI" id="CHEBI:59789"/>
        <dbReference type="ChEBI" id="CHEBI:74269"/>
        <dbReference type="ChEBI" id="CHEBI:74481"/>
        <dbReference type="EC" id="2.1.1.172"/>
    </reaction>
</comment>
<dbReference type="Proteomes" id="UP001202134">
    <property type="component" value="Unassembled WGS sequence"/>
</dbReference>
<dbReference type="InterPro" id="IPR002052">
    <property type="entry name" value="DNA_methylase_N6_adenine_CS"/>
</dbReference>
<evidence type="ECO:0000259" key="7">
    <source>
        <dbReference type="Pfam" id="PF05175"/>
    </source>
</evidence>
<dbReference type="InterPro" id="IPR029063">
    <property type="entry name" value="SAM-dependent_MTases_sf"/>
</dbReference>
<proteinExistence type="inferred from homology"/>
<evidence type="ECO:0000256" key="2">
    <source>
        <dbReference type="ARBA" id="ARBA00022552"/>
    </source>
</evidence>
<comment type="caution">
    <text evidence="9">The sequence shown here is derived from an EMBL/GenBank/DDBJ whole genome shotgun (WGS) entry which is preliminary data.</text>
</comment>
<comment type="similarity">
    <text evidence="6">Belongs to the methyltransferase superfamily. RsmC family.</text>
</comment>
<dbReference type="HAMAP" id="MF_01862">
    <property type="entry name" value="16SrRNA_methyltr_C"/>
    <property type="match status" value="1"/>
</dbReference>
<dbReference type="RefSeq" id="WP_248956247.1">
    <property type="nucleotide sequence ID" value="NZ_JAKIKU010000008.1"/>
</dbReference>
<dbReference type="SUPFAM" id="SSF53335">
    <property type="entry name" value="S-adenosyl-L-methionine-dependent methyltransferases"/>
    <property type="match status" value="1"/>
</dbReference>
<keyword evidence="4 6" id="KW-0808">Transferase</keyword>
<dbReference type="CDD" id="cd02440">
    <property type="entry name" value="AdoMet_MTases"/>
    <property type="match status" value="1"/>
</dbReference>
<evidence type="ECO:0000256" key="1">
    <source>
        <dbReference type="ARBA" id="ARBA00022490"/>
    </source>
</evidence>
<evidence type="ECO:0000256" key="4">
    <source>
        <dbReference type="ARBA" id="ARBA00022679"/>
    </source>
</evidence>
<organism evidence="9 10">
    <name type="scientific">Shewanella electrodiphila</name>
    <dbReference type="NCBI Taxonomy" id="934143"/>
    <lineage>
        <taxon>Bacteria</taxon>
        <taxon>Pseudomonadati</taxon>
        <taxon>Pseudomonadota</taxon>
        <taxon>Gammaproteobacteria</taxon>
        <taxon>Alteromonadales</taxon>
        <taxon>Shewanellaceae</taxon>
        <taxon>Shewanella</taxon>
    </lineage>
</organism>
<keyword evidence="2 6" id="KW-0698">rRNA processing</keyword>
<evidence type="ECO:0000259" key="8">
    <source>
        <dbReference type="Pfam" id="PF08468"/>
    </source>
</evidence>
<keyword evidence="10" id="KW-1185">Reference proteome</keyword>
<dbReference type="InterPro" id="IPR007848">
    <property type="entry name" value="Small_mtfrase_dom"/>
</dbReference>
<dbReference type="InterPro" id="IPR023543">
    <property type="entry name" value="rRNA_ssu_MeTfrase_C"/>
</dbReference>
<gene>
    <name evidence="6" type="primary">rsmC</name>
    <name evidence="9" type="ORF">L2737_15055</name>
</gene>
<dbReference type="GO" id="GO:0008168">
    <property type="term" value="F:methyltransferase activity"/>
    <property type="evidence" value="ECO:0007669"/>
    <property type="project" value="UniProtKB-KW"/>
</dbReference>
<evidence type="ECO:0000313" key="10">
    <source>
        <dbReference type="Proteomes" id="UP001202134"/>
    </source>
</evidence>
<dbReference type="EMBL" id="JAKIKU010000008">
    <property type="protein sequence ID" value="MCL1046630.1"/>
    <property type="molecule type" value="Genomic_DNA"/>
</dbReference>
<feature type="domain" description="Methyltransferase small" evidence="7">
    <location>
        <begin position="175"/>
        <end position="340"/>
    </location>
</feature>
<dbReference type="Pfam" id="PF08468">
    <property type="entry name" value="MTS_N"/>
    <property type="match status" value="1"/>
</dbReference>
<evidence type="ECO:0000256" key="5">
    <source>
        <dbReference type="ARBA" id="ARBA00022691"/>
    </source>
</evidence>
<dbReference type="Pfam" id="PF05175">
    <property type="entry name" value="MTS"/>
    <property type="match status" value="1"/>
</dbReference>
<sequence length="344" mass="37575">MLTNTSQVLLRNIQFVENQNVLILNHEADALAVELLDTASSVTALALDFNHHQTIAKQTKANLHCYFGHDVPVDAQLQTFDTVVIYFPKAKALAPYLFQLAAKHLDVGGTLIVIGENKGGVKSLAKLLPNYYSTALKRDNARHCLLFVAELIQAAPKLNINDWVSQYQLATPQGNITICNLVGVFSEKKLDQGTELLLSHLPELTGRVLDFGCGAGVISAAMLKANPSLNIDCIDINAMALKACELTLEANDMKANVYASDGFKQISGKFDGIISNPPFHDGLAATTQIAKDFVKSSANSLSNKGVWQIVANRNLPYADTIAEEFGQVNVPAENNKYKLYFFHK</sequence>
<dbReference type="Gene3D" id="3.40.50.150">
    <property type="entry name" value="Vaccinia Virus protein VP39"/>
    <property type="match status" value="2"/>
</dbReference>
<evidence type="ECO:0000256" key="6">
    <source>
        <dbReference type="HAMAP-Rule" id="MF_01862"/>
    </source>
</evidence>
<comment type="function">
    <text evidence="6">Specifically methylates the guanine in position 1207 of 16S rRNA in the 30S particle.</text>
</comment>
<protein>
    <recommendedName>
        <fullName evidence="6">Ribosomal RNA small subunit methyltransferase C</fullName>
        <ecNumber evidence="6">2.1.1.172</ecNumber>
    </recommendedName>
    <alternativeName>
        <fullName evidence="6">16S rRNA m2G1207 methyltransferase</fullName>
    </alternativeName>
    <alternativeName>
        <fullName evidence="6">rRNA (guanine-N(2)-)-methyltransferase RsmC</fullName>
    </alternativeName>
</protein>